<dbReference type="SUPFAM" id="SSF69118">
    <property type="entry name" value="AhpD-like"/>
    <property type="match status" value="1"/>
</dbReference>
<keyword evidence="2" id="KW-0560">Oxidoreductase</keyword>
<comment type="caution">
    <text evidence="2">The sequence shown here is derived from an EMBL/GenBank/DDBJ whole genome shotgun (WGS) entry which is preliminary data.</text>
</comment>
<evidence type="ECO:0000259" key="1">
    <source>
        <dbReference type="Pfam" id="PF02627"/>
    </source>
</evidence>
<dbReference type="Proteomes" id="UP000239480">
    <property type="component" value="Unassembled WGS sequence"/>
</dbReference>
<dbReference type="OrthoDB" id="9801997at2"/>
<organism evidence="2 3">
    <name type="scientific">Aliiruegeria haliotis</name>
    <dbReference type="NCBI Taxonomy" id="1280846"/>
    <lineage>
        <taxon>Bacteria</taxon>
        <taxon>Pseudomonadati</taxon>
        <taxon>Pseudomonadota</taxon>
        <taxon>Alphaproteobacteria</taxon>
        <taxon>Rhodobacterales</taxon>
        <taxon>Roseobacteraceae</taxon>
        <taxon>Aliiruegeria</taxon>
    </lineage>
</organism>
<dbReference type="Pfam" id="PF02627">
    <property type="entry name" value="CMD"/>
    <property type="match status" value="1"/>
</dbReference>
<feature type="domain" description="Carboxymuconolactone decarboxylase-like" evidence="1">
    <location>
        <begin position="41"/>
        <end position="123"/>
    </location>
</feature>
<sequence>MAIVRPLDEEEIEPGLREEVQFFKGPLGVVPNSVRTMSHRPDLARAFTNLNIAVMTSHGAVTPEFKRLLGYVSSFASGCRYCQAHMILASERFGASAERLDDVWNFADSPHFSPAEKAALAFAHGASQVPNAVTPEIEADLQAHWEEGDIVEIMGVVALFGYLNRWNDSMGSALEDLPVQTAERLLVENTGWEIGKHTS</sequence>
<proteinExistence type="predicted"/>
<keyword evidence="2" id="KW-0575">Peroxidase</keyword>
<dbReference type="EMBL" id="PVTD01000004">
    <property type="protein sequence ID" value="PRY23804.1"/>
    <property type="molecule type" value="Genomic_DNA"/>
</dbReference>
<reference evidence="2 3" key="1">
    <citation type="submission" date="2018-03" db="EMBL/GenBank/DDBJ databases">
        <title>Genomic Encyclopedia of Archaeal and Bacterial Type Strains, Phase II (KMG-II): from individual species to whole genera.</title>
        <authorList>
            <person name="Goeker M."/>
        </authorList>
    </citation>
    <scope>NUCLEOTIDE SEQUENCE [LARGE SCALE GENOMIC DNA]</scope>
    <source>
        <strain evidence="2 3">DSM 29328</strain>
    </source>
</reference>
<name>A0A2T0RRJ3_9RHOB</name>
<dbReference type="InterPro" id="IPR003779">
    <property type="entry name" value="CMD-like"/>
</dbReference>
<dbReference type="PANTHER" id="PTHR35446">
    <property type="entry name" value="SI:CH211-175M2.5"/>
    <property type="match status" value="1"/>
</dbReference>
<gene>
    <name evidence="2" type="ORF">CLV78_104297</name>
</gene>
<dbReference type="AlphaFoldDB" id="A0A2T0RRJ3"/>
<dbReference type="InterPro" id="IPR029032">
    <property type="entry name" value="AhpD-like"/>
</dbReference>
<accession>A0A2T0RRJ3</accession>
<evidence type="ECO:0000313" key="3">
    <source>
        <dbReference type="Proteomes" id="UP000239480"/>
    </source>
</evidence>
<evidence type="ECO:0000313" key="2">
    <source>
        <dbReference type="EMBL" id="PRY23804.1"/>
    </source>
</evidence>
<dbReference type="Gene3D" id="1.20.1290.10">
    <property type="entry name" value="AhpD-like"/>
    <property type="match status" value="1"/>
</dbReference>
<dbReference type="PANTHER" id="PTHR35446:SF2">
    <property type="entry name" value="CARBOXYMUCONOLACTONE DECARBOXYLASE-LIKE DOMAIN-CONTAINING PROTEIN"/>
    <property type="match status" value="1"/>
</dbReference>
<dbReference type="RefSeq" id="WP_106205185.1">
    <property type="nucleotide sequence ID" value="NZ_PVTD01000004.1"/>
</dbReference>
<dbReference type="GO" id="GO:0051920">
    <property type="term" value="F:peroxiredoxin activity"/>
    <property type="evidence" value="ECO:0007669"/>
    <property type="project" value="InterPro"/>
</dbReference>
<keyword evidence="3" id="KW-1185">Reference proteome</keyword>
<protein>
    <submittedName>
        <fullName evidence="2">Putative peroxidase-related enzyme</fullName>
    </submittedName>
</protein>